<gene>
    <name evidence="1" type="ORF">P43SY_009074</name>
</gene>
<evidence type="ECO:0000313" key="1">
    <source>
        <dbReference type="EMBL" id="KAJ0407737.1"/>
    </source>
</evidence>
<organism evidence="1 2">
    <name type="scientific">Pythium insidiosum</name>
    <name type="common">Pythiosis disease agent</name>
    <dbReference type="NCBI Taxonomy" id="114742"/>
    <lineage>
        <taxon>Eukaryota</taxon>
        <taxon>Sar</taxon>
        <taxon>Stramenopiles</taxon>
        <taxon>Oomycota</taxon>
        <taxon>Peronosporomycetes</taxon>
        <taxon>Pythiales</taxon>
        <taxon>Pythiaceae</taxon>
        <taxon>Pythium</taxon>
    </lineage>
</organism>
<reference evidence="1" key="1">
    <citation type="submission" date="2021-12" db="EMBL/GenBank/DDBJ databases">
        <title>Prjna785345.</title>
        <authorList>
            <person name="Rujirawat T."/>
            <person name="Krajaejun T."/>
        </authorList>
    </citation>
    <scope>NUCLEOTIDE SEQUENCE</scope>
    <source>
        <strain evidence="1">Pi057C3</strain>
    </source>
</reference>
<evidence type="ECO:0000313" key="2">
    <source>
        <dbReference type="Proteomes" id="UP001209570"/>
    </source>
</evidence>
<dbReference type="EMBL" id="JAKCXM010000018">
    <property type="protein sequence ID" value="KAJ0407737.1"/>
    <property type="molecule type" value="Genomic_DNA"/>
</dbReference>
<sequence>MDAICEALDHELQAICFATGTGASPQPRSIGERCAVCRATTGVRAEWLVLRRYPVLVRWLLTRWHELTARQREEPRLGRAASLSQLCVVLDCCDLLVGPSASTAQLLASRVDFKLLCAVISSHREVAVAARAMLLASVVQQWRIDDEDASAVIADVLVAMQHELRDTVVQDVTQASTATRSKKRSRAATASGFTGNKANSAVCRDCDVSRNPAVLHAREDRRRRGLEMLLNSLTSALFPDLVGLTKVLTDSVLHSETSGARDALLKLIESVRPWILLDVVANQVKQALHPGLTSEAVTRGDVHRIANASWLLKASALRPALRLTDDLFPIDTAVAWFPVLLRAVGLRGGEKDEALTQLSEVVLSATEELLRHDSDNDLSSPWLGRAFALSALLSTSSCVAAHSRDLLCTSDRFDTLAICLNAVLERVAWNGNDERIYKHDHLLEVIDARDDSTAPMQWRVRRSGAACDETNGDRQEQRPESLMVWSTPSPALAAWFRRFERPSAPKPTILLLSFGAWLRGVTNDFCRQAICVTTQDSWGALLGDVIKSLYLSVEFGGDGRAVQGVWLDVWMALSPSQTQRLRSLAFLRSLFWELSDGDSSPRSRWRLIESCVERAASEASDQTNSFIIASSLDAVVTTLDLVQYAVVPWSFMDEQVLLQEVESVESSVATLFIGGGSQRHHLLPLVMPLLEVWIIGVLKLERQQRGSSTLTRERVRRSLLSEVAQDAPWMRVWQERLEGWKRRHRHLHPQSIDDICGELKSTKL</sequence>
<protein>
    <submittedName>
        <fullName evidence="1">Uncharacterized protein</fullName>
    </submittedName>
</protein>
<keyword evidence="2" id="KW-1185">Reference proteome</keyword>
<accession>A0AAD5QC46</accession>
<name>A0AAD5QC46_PYTIN</name>
<dbReference type="AlphaFoldDB" id="A0AAD5QC46"/>
<comment type="caution">
    <text evidence="1">The sequence shown here is derived from an EMBL/GenBank/DDBJ whole genome shotgun (WGS) entry which is preliminary data.</text>
</comment>
<proteinExistence type="predicted"/>
<dbReference type="Proteomes" id="UP001209570">
    <property type="component" value="Unassembled WGS sequence"/>
</dbReference>